<comment type="caution">
    <text evidence="2">The sequence shown here is derived from an EMBL/GenBank/DDBJ whole genome shotgun (WGS) entry which is preliminary data.</text>
</comment>
<accession>A0A640UKR2</accession>
<evidence type="ECO:0000313" key="3">
    <source>
        <dbReference type="Proteomes" id="UP000431826"/>
    </source>
</evidence>
<reference evidence="2 3" key="1">
    <citation type="submission" date="2019-12" db="EMBL/GenBank/DDBJ databases">
        <title>Whole genome shotgun sequence of Streptomyces tubercidicus NBRC 13090.</title>
        <authorList>
            <person name="Ichikawa N."/>
            <person name="Kimura A."/>
            <person name="Kitahashi Y."/>
            <person name="Komaki H."/>
            <person name="Tamura T."/>
        </authorList>
    </citation>
    <scope>NUCLEOTIDE SEQUENCE [LARGE SCALE GENOMIC DNA]</scope>
    <source>
        <strain evidence="2 3">NBRC 13090</strain>
    </source>
</reference>
<dbReference type="EMBL" id="BLIR01000001">
    <property type="protein sequence ID" value="GFE36387.1"/>
    <property type="molecule type" value="Genomic_DNA"/>
</dbReference>
<sequence>MILSIPTGGSFPVVHKATPSTPLNFRISRAYGPGHRAVDPVKTQRPERHAEEPPANLARTPGCTGEYPSAFLACGPLGWVTDTTYQVGRPSLR</sequence>
<gene>
    <name evidence="2" type="ORF">Stube_10600</name>
</gene>
<proteinExistence type="predicted"/>
<feature type="region of interest" description="Disordered" evidence="1">
    <location>
        <begin position="34"/>
        <end position="61"/>
    </location>
</feature>
<evidence type="ECO:0000256" key="1">
    <source>
        <dbReference type="SAM" id="MobiDB-lite"/>
    </source>
</evidence>
<name>A0A640UKR2_9ACTN</name>
<dbReference type="Proteomes" id="UP000431826">
    <property type="component" value="Unassembled WGS sequence"/>
</dbReference>
<organism evidence="2 3">
    <name type="scientific">Streptomyces tubercidicus</name>
    <dbReference type="NCBI Taxonomy" id="47759"/>
    <lineage>
        <taxon>Bacteria</taxon>
        <taxon>Bacillati</taxon>
        <taxon>Actinomycetota</taxon>
        <taxon>Actinomycetes</taxon>
        <taxon>Kitasatosporales</taxon>
        <taxon>Streptomycetaceae</taxon>
        <taxon>Streptomyces</taxon>
    </lineage>
</organism>
<evidence type="ECO:0000313" key="2">
    <source>
        <dbReference type="EMBL" id="GFE36387.1"/>
    </source>
</evidence>
<protein>
    <submittedName>
        <fullName evidence="2">Uncharacterized protein</fullName>
    </submittedName>
</protein>
<keyword evidence="3" id="KW-1185">Reference proteome</keyword>
<dbReference type="AlphaFoldDB" id="A0A640UKR2"/>
<feature type="compositionally biased region" description="Basic and acidic residues" evidence="1">
    <location>
        <begin position="36"/>
        <end position="52"/>
    </location>
</feature>